<evidence type="ECO:0000313" key="5">
    <source>
        <dbReference type="EMBL" id="TDM03929.1"/>
    </source>
</evidence>
<evidence type="ECO:0000256" key="2">
    <source>
        <dbReference type="ARBA" id="ARBA00022598"/>
    </source>
</evidence>
<sequence>MKSVAIIAEYNPYHNGHQYHARTARAQSEADVVIAIMSGQFTQRGEPAIFDKFRRAESALLDCDLVVELPQFYALSYADDFAAGGIRAAELLRADTLAFGAECEDLSQLTAELRRDKKVDISSGESYARMMGDSSLYQPNNILAMQYVRHCQANNIELLPIKRVQSAYHDRIITGDIASATAIRAALLKGDDYSQAVPYLLKPENAVTWDDFFPYLKYTLLTKTPAELRQIYMMTEGLENRLQRAVKAHHDFRSFMAAIKTKRYTYTRLQRLLACTLLNIQQSHPVTDLRVLAMNDTGRQYIKGLPHLHTNINRQNAALFSLEVRATQVYNLVSGVTQNDFNTPVIYQTSV</sequence>
<evidence type="ECO:0000256" key="4">
    <source>
        <dbReference type="HAMAP-Rule" id="MF_01539"/>
    </source>
</evidence>
<dbReference type="GO" id="GO:0005524">
    <property type="term" value="F:ATP binding"/>
    <property type="evidence" value="ECO:0007669"/>
    <property type="project" value="UniProtKB-KW"/>
</dbReference>
<evidence type="ECO:0000256" key="1">
    <source>
        <dbReference type="ARBA" id="ARBA00022555"/>
    </source>
</evidence>
<organism evidence="5 6">
    <name type="scientific">Macrococcus carouselicus</name>
    <dbReference type="NCBI Taxonomy" id="69969"/>
    <lineage>
        <taxon>Bacteria</taxon>
        <taxon>Bacillati</taxon>
        <taxon>Bacillota</taxon>
        <taxon>Bacilli</taxon>
        <taxon>Bacillales</taxon>
        <taxon>Staphylococcaceae</taxon>
        <taxon>Macrococcus</taxon>
    </lineage>
</organism>
<dbReference type="InterPro" id="IPR008513">
    <property type="entry name" value="tRNA(Met)_cyd_acetate_ligase"/>
</dbReference>
<dbReference type="EC" id="6.3.4.-" evidence="4"/>
<dbReference type="GO" id="GO:0016879">
    <property type="term" value="F:ligase activity, forming carbon-nitrogen bonds"/>
    <property type="evidence" value="ECO:0007669"/>
    <property type="project" value="UniProtKB-UniRule"/>
</dbReference>
<comment type="catalytic activity">
    <reaction evidence="4">
        <text>cytidine(34) in elongator tRNA(Met) + acetate + ATP = N(4)-acetylcytidine(34) in elongator tRNA(Met) + AMP + diphosphate</text>
        <dbReference type="Rhea" id="RHEA:58144"/>
        <dbReference type="Rhea" id="RHEA-COMP:10693"/>
        <dbReference type="Rhea" id="RHEA-COMP:10694"/>
        <dbReference type="ChEBI" id="CHEBI:30089"/>
        <dbReference type="ChEBI" id="CHEBI:30616"/>
        <dbReference type="ChEBI" id="CHEBI:33019"/>
        <dbReference type="ChEBI" id="CHEBI:74900"/>
        <dbReference type="ChEBI" id="CHEBI:82748"/>
        <dbReference type="ChEBI" id="CHEBI:456215"/>
    </reaction>
</comment>
<dbReference type="SUPFAM" id="SSF52374">
    <property type="entry name" value="Nucleotidylyl transferase"/>
    <property type="match status" value="1"/>
</dbReference>
<comment type="subcellular location">
    <subcellularLocation>
        <location evidence="4">Cytoplasm</location>
    </subcellularLocation>
</comment>
<proteinExistence type="inferred from homology"/>
<protein>
    <recommendedName>
        <fullName evidence="4">tRNA(Met) cytidine acetate ligase</fullName>
        <ecNumber evidence="4">6.3.4.-</ecNumber>
    </recommendedName>
</protein>
<dbReference type="InterPro" id="IPR014729">
    <property type="entry name" value="Rossmann-like_a/b/a_fold"/>
</dbReference>
<dbReference type="HAMAP" id="MF_01539">
    <property type="entry name" value="TmcAL"/>
    <property type="match status" value="1"/>
</dbReference>
<dbReference type="Proteomes" id="UP000295280">
    <property type="component" value="Unassembled WGS sequence"/>
</dbReference>
<dbReference type="Pfam" id="PF05636">
    <property type="entry name" value="HIGH_NTase1"/>
    <property type="match status" value="1"/>
</dbReference>
<keyword evidence="4" id="KW-0963">Cytoplasm</keyword>
<dbReference type="GO" id="GO:0006400">
    <property type="term" value="P:tRNA modification"/>
    <property type="evidence" value="ECO:0007669"/>
    <property type="project" value="UniProtKB-UniRule"/>
</dbReference>
<comment type="caution">
    <text evidence="4">Lacks conserved residue(s) required for the propagation of feature annotation.</text>
</comment>
<dbReference type="OrthoDB" id="9769796at2"/>
<dbReference type="GO" id="GO:0000049">
    <property type="term" value="F:tRNA binding"/>
    <property type="evidence" value="ECO:0007669"/>
    <property type="project" value="UniProtKB-KW"/>
</dbReference>
<feature type="binding site" evidence="4">
    <location>
        <position position="100"/>
    </location>
    <ligand>
        <name>ATP</name>
        <dbReference type="ChEBI" id="CHEBI:30616"/>
    </ligand>
</feature>
<dbReference type="PANTHER" id="PTHR37825:SF1">
    <property type="entry name" value="TRNA(MET) CYTIDINE ACETATE LIGASE"/>
    <property type="match status" value="1"/>
</dbReference>
<dbReference type="AlphaFoldDB" id="A0A9Q8CI88"/>
<keyword evidence="2 4" id="KW-0436">Ligase</keyword>
<evidence type="ECO:0000256" key="3">
    <source>
        <dbReference type="ARBA" id="ARBA00022694"/>
    </source>
</evidence>
<name>A0A9Q8CI88_9STAP</name>
<accession>A0A9Q8CI88</accession>
<dbReference type="EMBL" id="SCWD01000001">
    <property type="protein sequence ID" value="TDM03929.1"/>
    <property type="molecule type" value="Genomic_DNA"/>
</dbReference>
<keyword evidence="6" id="KW-1185">Reference proteome</keyword>
<feature type="binding site" evidence="4">
    <location>
        <begin position="7"/>
        <end position="20"/>
    </location>
    <ligand>
        <name>ATP</name>
        <dbReference type="ChEBI" id="CHEBI:30616"/>
    </ligand>
</feature>
<keyword evidence="4" id="KW-0694">RNA-binding</keyword>
<feature type="binding site" evidence="4">
    <location>
        <position position="163"/>
    </location>
    <ligand>
        <name>ATP</name>
        <dbReference type="ChEBI" id="CHEBI:30616"/>
    </ligand>
</feature>
<evidence type="ECO:0000313" key="6">
    <source>
        <dbReference type="Proteomes" id="UP000295280"/>
    </source>
</evidence>
<feature type="binding site" evidence="4">
    <location>
        <position position="140"/>
    </location>
    <ligand>
        <name>ATP</name>
        <dbReference type="ChEBI" id="CHEBI:30616"/>
    </ligand>
</feature>
<comment type="caution">
    <text evidence="5">The sequence shown here is derived from an EMBL/GenBank/DDBJ whole genome shotgun (WGS) entry which is preliminary data.</text>
</comment>
<dbReference type="PANTHER" id="PTHR37825">
    <property type="entry name" value="TRNA(MET) CYTIDINE ACETATE LIGASE"/>
    <property type="match status" value="1"/>
</dbReference>
<dbReference type="Gene3D" id="3.40.50.620">
    <property type="entry name" value="HUPs"/>
    <property type="match status" value="1"/>
</dbReference>
<keyword evidence="4" id="KW-0547">Nucleotide-binding</keyword>
<keyword evidence="3 4" id="KW-0819">tRNA processing</keyword>
<keyword evidence="1 4" id="KW-0820">tRNA-binding</keyword>
<dbReference type="RefSeq" id="WP_133416791.1">
    <property type="nucleotide sequence ID" value="NZ_SCWD01000001.1"/>
</dbReference>
<comment type="similarity">
    <text evidence="4">Belongs to the TmcAL family.</text>
</comment>
<reference evidence="5 6" key="1">
    <citation type="submission" date="2019-01" db="EMBL/GenBank/DDBJ databases">
        <title>Draft genome sequences of the type strains of six Macrococcus species.</title>
        <authorList>
            <person name="Mazhar S."/>
            <person name="Altermann E."/>
            <person name="Hill C."/>
            <person name="Mcauliffe O."/>
        </authorList>
    </citation>
    <scope>NUCLEOTIDE SEQUENCE [LARGE SCALE GENOMIC DNA]</scope>
    <source>
        <strain evidence="5 6">ATCC 51828</strain>
    </source>
</reference>
<dbReference type="GO" id="GO:0005737">
    <property type="term" value="C:cytoplasm"/>
    <property type="evidence" value="ECO:0007669"/>
    <property type="project" value="UniProtKB-SubCell"/>
</dbReference>
<keyword evidence="4" id="KW-0067">ATP-binding</keyword>
<gene>
    <name evidence="4" type="primary">tmcAL</name>
    <name evidence="5" type="ORF">ERX40_01830</name>
</gene>
<comment type="function">
    <text evidence="4">Catalyzes the formation of N(4)-acetylcytidine (ac(4)C) at the wobble position of elongator tRNA(Met), using acetate and ATP as substrates. First activates an acetate ion to form acetyladenylate (Ac-AMP) and then transfers the acetyl group to tRNA to form ac(4)C34.</text>
</comment>